<accession>A0A2M7S6V3</accession>
<comment type="caution">
    <text evidence="4">The sequence shown here is derived from an EMBL/GenBank/DDBJ whole genome shotgun (WGS) entry which is preliminary data.</text>
</comment>
<dbReference type="GO" id="GO:0046961">
    <property type="term" value="F:proton-transporting ATPase activity, rotational mechanism"/>
    <property type="evidence" value="ECO:0007669"/>
    <property type="project" value="InterPro"/>
</dbReference>
<dbReference type="InterPro" id="IPR036906">
    <property type="entry name" value="ATPase_V1_fsu_sf"/>
</dbReference>
<name>A0A2M7S6V3_9BACT</name>
<evidence type="ECO:0008006" key="6">
    <source>
        <dbReference type="Google" id="ProtNLM"/>
    </source>
</evidence>
<dbReference type="Proteomes" id="UP000229307">
    <property type="component" value="Unassembled WGS sequence"/>
</dbReference>
<dbReference type="InterPro" id="IPR008218">
    <property type="entry name" value="ATPase_V1-cplx_f_g_su"/>
</dbReference>
<dbReference type="Pfam" id="PF01990">
    <property type="entry name" value="ATP-synt_F"/>
    <property type="match status" value="1"/>
</dbReference>
<protein>
    <recommendedName>
        <fullName evidence="6">V-type ATP synthase subunit F</fullName>
    </recommendedName>
</protein>
<dbReference type="AlphaFoldDB" id="A0A2M7S6V3"/>
<evidence type="ECO:0000313" key="4">
    <source>
        <dbReference type="EMBL" id="PIZ15285.1"/>
    </source>
</evidence>
<sequence>LGFAACGIKVFPVKNAEEAAGIIKKIIGKYAIILVSETFIDELKKNIRDVETGGSSMILPLPMLGRSSGKAKERIERFIRGAIGIPGQSV</sequence>
<gene>
    <name evidence="4" type="ORF">COY52_10090</name>
</gene>
<dbReference type="EMBL" id="PFMR01000272">
    <property type="protein sequence ID" value="PIZ15285.1"/>
    <property type="molecule type" value="Genomic_DNA"/>
</dbReference>
<comment type="similarity">
    <text evidence="1">Belongs to the V-ATPase F subunit family.</text>
</comment>
<evidence type="ECO:0000256" key="1">
    <source>
        <dbReference type="ARBA" id="ARBA00010148"/>
    </source>
</evidence>
<evidence type="ECO:0000256" key="3">
    <source>
        <dbReference type="ARBA" id="ARBA00023065"/>
    </source>
</evidence>
<keyword evidence="2" id="KW-0813">Transport</keyword>
<dbReference type="SUPFAM" id="SSF159468">
    <property type="entry name" value="AtpF-like"/>
    <property type="match status" value="1"/>
</dbReference>
<dbReference type="Gene3D" id="3.40.50.10580">
    <property type="entry name" value="ATPase, V1 complex, subunit F"/>
    <property type="match status" value="1"/>
</dbReference>
<feature type="non-terminal residue" evidence="4">
    <location>
        <position position="1"/>
    </location>
</feature>
<keyword evidence="3" id="KW-0406">Ion transport</keyword>
<evidence type="ECO:0000313" key="5">
    <source>
        <dbReference type="Proteomes" id="UP000229307"/>
    </source>
</evidence>
<reference evidence="5" key="1">
    <citation type="submission" date="2017-09" db="EMBL/GenBank/DDBJ databases">
        <title>Depth-based differentiation of microbial function through sediment-hosted aquifers and enrichment of novel symbionts in the deep terrestrial subsurface.</title>
        <authorList>
            <person name="Probst A.J."/>
            <person name="Ladd B."/>
            <person name="Jarett J.K."/>
            <person name="Geller-Mcgrath D.E."/>
            <person name="Sieber C.M.K."/>
            <person name="Emerson J.B."/>
            <person name="Anantharaman K."/>
            <person name="Thomas B.C."/>
            <person name="Malmstrom R."/>
            <person name="Stieglmeier M."/>
            <person name="Klingl A."/>
            <person name="Woyke T."/>
            <person name="Ryan C.M."/>
            <person name="Banfield J.F."/>
        </authorList>
    </citation>
    <scope>NUCLEOTIDE SEQUENCE [LARGE SCALE GENOMIC DNA]</scope>
</reference>
<proteinExistence type="inferred from homology"/>
<evidence type="ECO:0000256" key="2">
    <source>
        <dbReference type="ARBA" id="ARBA00022448"/>
    </source>
</evidence>
<organism evidence="4 5">
    <name type="scientific">Candidatus Desantisbacteria bacterium CG_4_10_14_0_8_um_filter_48_22</name>
    <dbReference type="NCBI Taxonomy" id="1974543"/>
    <lineage>
        <taxon>Bacteria</taxon>
        <taxon>Candidatus Desantisiibacteriota</taxon>
    </lineage>
</organism>